<keyword evidence="1" id="KW-0812">Transmembrane</keyword>
<feature type="transmembrane region" description="Helical" evidence="1">
    <location>
        <begin position="12"/>
        <end position="30"/>
    </location>
</feature>
<dbReference type="VEuPathDB" id="PlasmoDB:PGSY75_0220600"/>
<accession>A0A151LWQ5</accession>
<feature type="transmembrane region" description="Helical" evidence="1">
    <location>
        <begin position="181"/>
        <end position="208"/>
    </location>
</feature>
<keyword evidence="1" id="KW-1133">Transmembrane helix</keyword>
<name>A0A151LWQ5_9APIC</name>
<dbReference type="RefSeq" id="XP_018643859.1">
    <property type="nucleotide sequence ID" value="XM_018783869.1"/>
</dbReference>
<evidence type="ECO:0000256" key="1">
    <source>
        <dbReference type="SAM" id="Phobius"/>
    </source>
</evidence>
<dbReference type="EMBL" id="LVLB01000003">
    <property type="protein sequence ID" value="KYO03635.1"/>
    <property type="molecule type" value="Genomic_DNA"/>
</dbReference>
<reference evidence="2 3" key="1">
    <citation type="journal article" date="2016" name="Nat. Commun.">
        <title>Genomes of cryptic chimpanzee Plasmodium species reveal key evolutionary events leading to human malaria.</title>
        <authorList>
            <person name="Sundararaman S.A."/>
            <person name="Plenderleith L.J."/>
            <person name="Liu W."/>
            <person name="Loy D.E."/>
            <person name="Learn G.H."/>
            <person name="Li Y."/>
            <person name="Shaw K.S."/>
            <person name="Ayouba A."/>
            <person name="Peeters M."/>
            <person name="Speede S."/>
            <person name="Shaw G.M."/>
            <person name="Bushman F.D."/>
            <person name="Brisson D."/>
            <person name="Rayner J.C."/>
            <person name="Sharp P.M."/>
            <person name="Hahn B.H."/>
        </authorList>
    </citation>
    <scope>NUCLEOTIDE SEQUENCE [LARGE SCALE GENOMIC DNA]</scope>
    <source>
        <strain evidence="2 3">SY75</strain>
    </source>
</reference>
<dbReference type="GeneID" id="29774485"/>
<sequence>MGYFNNKFNIFILWSNIILYFLLIVTFTFYNNDLFNNYNSEKSNIIWASSIFRYSRSLAEYYNNKEGYNVLRINLDHKKLKGVFEDMHPEIKMVEVDSESICPGTNEVNLKIITNLRPDMIKVNATSENISLGEWNNIMEYYGHPPSKAVSILDSDLKDNLEMKMKKKKRKRPFIRYISEIVGYAIMIIPGFPILVGIVCVGFCILIFKGIKAAKKYFSTIMKWLF</sequence>
<evidence type="ECO:0000313" key="3">
    <source>
        <dbReference type="Proteomes" id="UP000076004"/>
    </source>
</evidence>
<proteinExistence type="predicted"/>
<gene>
    <name evidence="2" type="ORF">PGSY75_0220600</name>
</gene>
<keyword evidence="1" id="KW-0472">Membrane</keyword>
<dbReference type="Proteomes" id="UP000076004">
    <property type="component" value="Unassembled WGS sequence"/>
</dbReference>
<dbReference type="KEGG" id="pgab:PGSY75_0220600"/>
<dbReference type="AlphaFoldDB" id="A0A151LWQ5"/>
<protein>
    <submittedName>
        <fullName evidence="2">Exported protein (Hyp9)</fullName>
    </submittedName>
</protein>
<comment type="caution">
    <text evidence="2">The sequence shown here is derived from an EMBL/GenBank/DDBJ whole genome shotgun (WGS) entry which is preliminary data.</text>
</comment>
<evidence type="ECO:0000313" key="2">
    <source>
        <dbReference type="EMBL" id="KYO03635.1"/>
    </source>
</evidence>
<organism evidence="2 3">
    <name type="scientific">Plasmodium gaboni</name>
    <dbReference type="NCBI Taxonomy" id="647221"/>
    <lineage>
        <taxon>Eukaryota</taxon>
        <taxon>Sar</taxon>
        <taxon>Alveolata</taxon>
        <taxon>Apicomplexa</taxon>
        <taxon>Aconoidasida</taxon>
        <taxon>Haemosporida</taxon>
        <taxon>Plasmodiidae</taxon>
        <taxon>Plasmodium</taxon>
        <taxon>Plasmodium (Laverania)</taxon>
    </lineage>
</organism>